<name>A0A9D4RT79_DREPO</name>
<dbReference type="EMBL" id="JAIWYP010000001">
    <property type="protein sequence ID" value="KAH3877742.1"/>
    <property type="molecule type" value="Genomic_DNA"/>
</dbReference>
<gene>
    <name evidence="1" type="ORF">DPMN_001620</name>
</gene>
<reference evidence="1" key="2">
    <citation type="submission" date="2020-11" db="EMBL/GenBank/DDBJ databases">
        <authorList>
            <person name="McCartney M.A."/>
            <person name="Auch B."/>
            <person name="Kono T."/>
            <person name="Mallez S."/>
            <person name="Becker A."/>
            <person name="Gohl D.M."/>
            <person name="Silverstein K.A.T."/>
            <person name="Koren S."/>
            <person name="Bechman K.B."/>
            <person name="Herman A."/>
            <person name="Abrahante J.E."/>
            <person name="Garbe J."/>
        </authorList>
    </citation>
    <scope>NUCLEOTIDE SEQUENCE</scope>
    <source>
        <strain evidence="1">Duluth1</strain>
        <tissue evidence="1">Whole animal</tissue>
    </source>
</reference>
<sequence length="76" mass="8833">MWKTVMFSCFSGTVIRRWRNISAENKCDIELALKANSIIVTNEQRSSVTITQELVGARDWALKISHKLYLLMFLKK</sequence>
<organism evidence="1 2">
    <name type="scientific">Dreissena polymorpha</name>
    <name type="common">Zebra mussel</name>
    <name type="synonym">Mytilus polymorpha</name>
    <dbReference type="NCBI Taxonomy" id="45954"/>
    <lineage>
        <taxon>Eukaryota</taxon>
        <taxon>Metazoa</taxon>
        <taxon>Spiralia</taxon>
        <taxon>Lophotrochozoa</taxon>
        <taxon>Mollusca</taxon>
        <taxon>Bivalvia</taxon>
        <taxon>Autobranchia</taxon>
        <taxon>Heteroconchia</taxon>
        <taxon>Euheterodonta</taxon>
        <taxon>Imparidentia</taxon>
        <taxon>Neoheterodontei</taxon>
        <taxon>Myida</taxon>
        <taxon>Dreissenoidea</taxon>
        <taxon>Dreissenidae</taxon>
        <taxon>Dreissena</taxon>
    </lineage>
</organism>
<dbReference type="Proteomes" id="UP000828390">
    <property type="component" value="Unassembled WGS sequence"/>
</dbReference>
<comment type="caution">
    <text evidence="1">The sequence shown here is derived from an EMBL/GenBank/DDBJ whole genome shotgun (WGS) entry which is preliminary data.</text>
</comment>
<evidence type="ECO:0000313" key="2">
    <source>
        <dbReference type="Proteomes" id="UP000828390"/>
    </source>
</evidence>
<protein>
    <submittedName>
        <fullName evidence="1">Uncharacterized protein</fullName>
    </submittedName>
</protein>
<dbReference type="AlphaFoldDB" id="A0A9D4RT79"/>
<keyword evidence="2" id="KW-1185">Reference proteome</keyword>
<reference evidence="1" key="1">
    <citation type="journal article" date="2019" name="bioRxiv">
        <title>The Genome of the Zebra Mussel, Dreissena polymorpha: A Resource for Invasive Species Research.</title>
        <authorList>
            <person name="McCartney M.A."/>
            <person name="Auch B."/>
            <person name="Kono T."/>
            <person name="Mallez S."/>
            <person name="Zhang Y."/>
            <person name="Obille A."/>
            <person name="Becker A."/>
            <person name="Abrahante J.E."/>
            <person name="Garbe J."/>
            <person name="Badalamenti J.P."/>
            <person name="Herman A."/>
            <person name="Mangelson H."/>
            <person name="Liachko I."/>
            <person name="Sullivan S."/>
            <person name="Sone E.D."/>
            <person name="Koren S."/>
            <person name="Silverstein K.A.T."/>
            <person name="Beckman K.B."/>
            <person name="Gohl D.M."/>
        </authorList>
    </citation>
    <scope>NUCLEOTIDE SEQUENCE</scope>
    <source>
        <strain evidence="1">Duluth1</strain>
        <tissue evidence="1">Whole animal</tissue>
    </source>
</reference>
<evidence type="ECO:0000313" key="1">
    <source>
        <dbReference type="EMBL" id="KAH3877742.1"/>
    </source>
</evidence>
<accession>A0A9D4RT79</accession>
<proteinExistence type="predicted"/>